<dbReference type="EMBL" id="JASBNA010000025">
    <property type="protein sequence ID" value="KAK7684365.1"/>
    <property type="molecule type" value="Genomic_DNA"/>
</dbReference>
<evidence type="ECO:0000313" key="1">
    <source>
        <dbReference type="EMBL" id="KAK7676013.1"/>
    </source>
</evidence>
<name>A0AAW0F7D1_9APHY</name>
<sequence length="116" mass="12749">MNGVRHLNGSTRTSLGVHDVDEARSRIVLGNGFGELAFYDFSDSFVADSAGCFRDDLEASAYSSEKLLPTKVIERKHVAPFPYNGDTHVQDPTDVQELFKYGVSIMSSLTVSNVFV</sequence>
<reference evidence="1 3" key="1">
    <citation type="submission" date="2022-09" db="EMBL/GenBank/DDBJ databases">
        <authorList>
            <person name="Palmer J.M."/>
        </authorList>
    </citation>
    <scope>NUCLEOTIDE SEQUENCE [LARGE SCALE GENOMIC DNA]</scope>
    <source>
        <strain evidence="1 3">DSM 7382</strain>
    </source>
</reference>
<organism evidence="1 3">
    <name type="scientific">Cerrena zonata</name>
    <dbReference type="NCBI Taxonomy" id="2478898"/>
    <lineage>
        <taxon>Eukaryota</taxon>
        <taxon>Fungi</taxon>
        <taxon>Dikarya</taxon>
        <taxon>Basidiomycota</taxon>
        <taxon>Agaricomycotina</taxon>
        <taxon>Agaricomycetes</taxon>
        <taxon>Polyporales</taxon>
        <taxon>Cerrenaceae</taxon>
        <taxon>Cerrena</taxon>
    </lineage>
</organism>
<evidence type="ECO:0000313" key="2">
    <source>
        <dbReference type="EMBL" id="KAK7684365.1"/>
    </source>
</evidence>
<accession>A0AAW0F7D1</accession>
<proteinExistence type="predicted"/>
<protein>
    <submittedName>
        <fullName evidence="1">Uncharacterized protein</fullName>
    </submittedName>
</protein>
<keyword evidence="3" id="KW-1185">Reference proteome</keyword>
<comment type="caution">
    <text evidence="1">The sequence shown here is derived from an EMBL/GenBank/DDBJ whole genome shotgun (WGS) entry which is preliminary data.</text>
</comment>
<evidence type="ECO:0000313" key="3">
    <source>
        <dbReference type="Proteomes" id="UP001385951"/>
    </source>
</evidence>
<dbReference type="AlphaFoldDB" id="A0AAW0F7D1"/>
<dbReference type="EMBL" id="JASBNA010000142">
    <property type="protein sequence ID" value="KAK7676013.1"/>
    <property type="molecule type" value="Genomic_DNA"/>
</dbReference>
<gene>
    <name evidence="2" type="ORF">QCA50_012312</name>
    <name evidence="1" type="ORF">QCA50_021024</name>
</gene>
<dbReference type="Proteomes" id="UP001385951">
    <property type="component" value="Unassembled WGS sequence"/>
</dbReference>